<feature type="transmembrane region" description="Helical" evidence="8">
    <location>
        <begin position="518"/>
        <end position="542"/>
    </location>
</feature>
<proteinExistence type="inferred from homology"/>
<keyword evidence="7" id="KW-0802">TPR repeat</keyword>
<dbReference type="Pfam" id="PF00211">
    <property type="entry name" value="Guanylate_cyc"/>
    <property type="match status" value="1"/>
</dbReference>
<dbReference type="GO" id="GO:0035556">
    <property type="term" value="P:intracellular signal transduction"/>
    <property type="evidence" value="ECO:0007669"/>
    <property type="project" value="InterPro"/>
</dbReference>
<keyword evidence="4 8" id="KW-0812">Transmembrane</keyword>
<evidence type="ECO:0000256" key="6">
    <source>
        <dbReference type="ARBA" id="ARBA00023136"/>
    </source>
</evidence>
<reference evidence="10" key="1">
    <citation type="submission" date="2019-11" db="EMBL/GenBank/DDBJ databases">
        <title>Microbial mats filling the niche in hypersaline microbial mats.</title>
        <authorList>
            <person name="Wong H.L."/>
            <person name="Macleod F.I."/>
            <person name="White R.A. III"/>
            <person name="Burns B.P."/>
        </authorList>
    </citation>
    <scope>NUCLEOTIDE SEQUENCE</scope>
    <source>
        <strain evidence="10">Rbin_158</strain>
    </source>
</reference>
<keyword evidence="5 8" id="KW-1133">Transmembrane helix</keyword>
<dbReference type="InterPro" id="IPR037257">
    <property type="entry name" value="T2SS_E_N_sf"/>
</dbReference>
<feature type="transmembrane region" description="Helical" evidence="8">
    <location>
        <begin position="466"/>
        <end position="486"/>
    </location>
</feature>
<evidence type="ECO:0000256" key="4">
    <source>
        <dbReference type="ARBA" id="ARBA00022692"/>
    </source>
</evidence>
<dbReference type="InterPro" id="IPR029787">
    <property type="entry name" value="Nucleotide_cyclase"/>
</dbReference>
<keyword evidence="3" id="KW-1003">Cell membrane</keyword>
<dbReference type="PANTHER" id="PTHR43081">
    <property type="entry name" value="ADENYLATE CYCLASE, TERMINAL-DIFFERENTIATION SPECIFIC-RELATED"/>
    <property type="match status" value="1"/>
</dbReference>
<dbReference type="AlphaFoldDB" id="A0A9D5JW80"/>
<feature type="transmembrane region" description="Helical" evidence="8">
    <location>
        <begin position="82"/>
        <end position="99"/>
    </location>
</feature>
<evidence type="ECO:0000256" key="7">
    <source>
        <dbReference type="PROSITE-ProRule" id="PRU00339"/>
    </source>
</evidence>
<dbReference type="InterPro" id="IPR001054">
    <property type="entry name" value="A/G_cyclase"/>
</dbReference>
<feature type="repeat" description="TPR" evidence="7">
    <location>
        <begin position="776"/>
        <end position="809"/>
    </location>
</feature>
<evidence type="ECO:0000256" key="3">
    <source>
        <dbReference type="ARBA" id="ARBA00022475"/>
    </source>
</evidence>
<evidence type="ECO:0000256" key="5">
    <source>
        <dbReference type="ARBA" id="ARBA00022989"/>
    </source>
</evidence>
<dbReference type="SMART" id="SM00044">
    <property type="entry name" value="CYCc"/>
    <property type="match status" value="1"/>
</dbReference>
<dbReference type="Proteomes" id="UP000649604">
    <property type="component" value="Unassembled WGS sequence"/>
</dbReference>
<evidence type="ECO:0000256" key="8">
    <source>
        <dbReference type="SAM" id="Phobius"/>
    </source>
</evidence>
<dbReference type="Pfam" id="PF05226">
    <property type="entry name" value="CHASE2"/>
    <property type="match status" value="1"/>
</dbReference>
<dbReference type="CDD" id="cd07302">
    <property type="entry name" value="CHD"/>
    <property type="match status" value="1"/>
</dbReference>
<dbReference type="EMBL" id="WJJP01000386">
    <property type="protein sequence ID" value="MBD3325265.1"/>
    <property type="molecule type" value="Genomic_DNA"/>
</dbReference>
<accession>A0A9D5JW80</accession>
<dbReference type="PROSITE" id="PS50005">
    <property type="entry name" value="TPR"/>
    <property type="match status" value="1"/>
</dbReference>
<feature type="transmembrane region" description="Helical" evidence="8">
    <location>
        <begin position="493"/>
        <end position="512"/>
    </location>
</feature>
<comment type="caution">
    <text evidence="10">The sequence shown here is derived from an EMBL/GenBank/DDBJ whole genome shotgun (WGS) entry which is preliminary data.</text>
</comment>
<dbReference type="SMART" id="SM01080">
    <property type="entry name" value="CHASE2"/>
    <property type="match status" value="1"/>
</dbReference>
<dbReference type="Gene3D" id="3.30.70.1230">
    <property type="entry name" value="Nucleotide cyclase"/>
    <property type="match status" value="1"/>
</dbReference>
<dbReference type="PROSITE" id="PS50125">
    <property type="entry name" value="GUANYLATE_CYCLASE_2"/>
    <property type="match status" value="1"/>
</dbReference>
<dbReference type="GO" id="GO:0004016">
    <property type="term" value="F:adenylate cyclase activity"/>
    <property type="evidence" value="ECO:0007669"/>
    <property type="project" value="UniProtKB-ARBA"/>
</dbReference>
<name>A0A9D5JW80_9BACT</name>
<evidence type="ECO:0000256" key="1">
    <source>
        <dbReference type="ARBA" id="ARBA00004196"/>
    </source>
</evidence>
<dbReference type="InterPro" id="IPR050697">
    <property type="entry name" value="Adenylyl/Guanylyl_Cyclase_3/4"/>
</dbReference>
<protein>
    <submittedName>
        <fullName evidence="10">CHASE2 domain-containing protein</fullName>
    </submittedName>
</protein>
<dbReference type="SUPFAM" id="SSF160246">
    <property type="entry name" value="EspE N-terminal domain-like"/>
    <property type="match status" value="1"/>
</dbReference>
<dbReference type="GO" id="GO:0030313">
    <property type="term" value="C:cell envelope"/>
    <property type="evidence" value="ECO:0007669"/>
    <property type="project" value="UniProtKB-SubCell"/>
</dbReference>
<comment type="similarity">
    <text evidence="2">Belongs to the adenylyl cyclase class-3 family.</text>
</comment>
<evidence type="ECO:0000313" key="10">
    <source>
        <dbReference type="EMBL" id="MBD3325265.1"/>
    </source>
</evidence>
<dbReference type="InterPro" id="IPR019734">
    <property type="entry name" value="TPR_rpt"/>
</dbReference>
<organism evidence="10 11">
    <name type="scientific">candidate division KSB3 bacterium</name>
    <dbReference type="NCBI Taxonomy" id="2044937"/>
    <lineage>
        <taxon>Bacteria</taxon>
        <taxon>candidate division KSB3</taxon>
    </lineage>
</organism>
<evidence type="ECO:0000259" key="9">
    <source>
        <dbReference type="PROSITE" id="PS50125"/>
    </source>
</evidence>
<comment type="subcellular location">
    <subcellularLocation>
        <location evidence="1">Cell envelope</location>
    </subcellularLocation>
</comment>
<feature type="domain" description="Guanylate cyclase" evidence="9">
    <location>
        <begin position="584"/>
        <end position="716"/>
    </location>
</feature>
<dbReference type="InterPro" id="IPR007890">
    <property type="entry name" value="CHASE2"/>
</dbReference>
<sequence length="840" mass="95154">MAKRKHFGEFLVESGLITQDQLQQALTIQQQNQKLLGRILVEEGWATEQQISQAAEDLLDVRIAQQEQQETWRTKALKATSFWISLLLSLLVLTGYVLSQPEINVIKSTGLLEMIEAKTLDIRFLLRGKRQPQGDIAIVAVDEKADDELGRWQSSGRRWIAELVNILDRGGAKVIGFDLTLAEADTSAAVEAVEAIKRRYIERALPENAPDTGLLAYLDTVKAEHDYDRQLAQALRNAGNVILGVYHFSDPASAAYLTPEKHEAYHEIITRSKYTMIKFPPGITRQPLRISHSYGVEPNLPLFSEAAESFGHFNVVPSRDGYIRYAPLLLEYRGEYYPSLDLEIVRTYLDPPLPPIIQALGKEGGGSVDFIQIGRRKIPTDEQGRLLINYYGPGYTFPHYSISDVIFGRVPPETFQDKIVLLGFTSAIYQDLHSMSFQQANYPGVEVHATILENILREDFLTRPEWTTLLNALIILLLGLVLGVALHRMRPHFGAVTALGCFMIVVGIAYSAFLFQRIWLNITFPALFIVLDYLIITAYKYFTEERRKKEIRHVFQHYVSPSIVDVMLEQVDQLQLGGERRHLTALFSDIRGFTSISEKMIPEELVRFLNEYLSAMTKVVLEYEGTLDKYMGDAIMAFYGAPLRQEDHALRACRTAVDMIARLHELQIGWEHRGLPPMDIGIGINSGVMSVGNMGSEERFDYTIMGDNVNLASRLEGINKQYGTNIAISEFTYALIQDEPFIVRELDSVRVKGKEEPITIYELRGYGVCDEPTTRLLHVFSEGLAAYKSQQWEHAITAFKQVLQMQPDDAPAALYITRCEEYTRNPPPADWDGVFVMKTK</sequence>
<dbReference type="FunFam" id="3.30.70.1230:FF:000016">
    <property type="entry name" value="Adenylate/guanylate cyclase domain-containing protein"/>
    <property type="match status" value="1"/>
</dbReference>
<keyword evidence="6 8" id="KW-0472">Membrane</keyword>
<evidence type="ECO:0000313" key="11">
    <source>
        <dbReference type="Proteomes" id="UP000649604"/>
    </source>
</evidence>
<dbReference type="SUPFAM" id="SSF55073">
    <property type="entry name" value="Nucleotide cyclase"/>
    <property type="match status" value="1"/>
</dbReference>
<evidence type="ECO:0000256" key="2">
    <source>
        <dbReference type="ARBA" id="ARBA00005381"/>
    </source>
</evidence>
<dbReference type="GO" id="GO:0006171">
    <property type="term" value="P:cAMP biosynthetic process"/>
    <property type="evidence" value="ECO:0007669"/>
    <property type="project" value="TreeGrafter"/>
</dbReference>
<dbReference type="PANTHER" id="PTHR43081:SF1">
    <property type="entry name" value="ADENYLATE CYCLASE, TERMINAL-DIFFERENTIATION SPECIFIC"/>
    <property type="match status" value="1"/>
</dbReference>
<gene>
    <name evidence="10" type="ORF">GF339_11815</name>
</gene>